<keyword evidence="9" id="KW-0472">Membrane</keyword>
<keyword evidence="3" id="KW-1003">Cell membrane</keyword>
<evidence type="ECO:0000256" key="7">
    <source>
        <dbReference type="ARBA" id="ARBA00022840"/>
    </source>
</evidence>
<dbReference type="Proteomes" id="UP000198440">
    <property type="component" value="Unassembled WGS sequence"/>
</dbReference>
<dbReference type="SMART" id="SM00382">
    <property type="entry name" value="AAA"/>
    <property type="match status" value="1"/>
</dbReference>
<evidence type="ECO:0000256" key="1">
    <source>
        <dbReference type="ARBA" id="ARBA00004202"/>
    </source>
</evidence>
<dbReference type="GO" id="GO:0005524">
    <property type="term" value="F:ATP binding"/>
    <property type="evidence" value="ECO:0007669"/>
    <property type="project" value="UniProtKB-KW"/>
</dbReference>
<dbReference type="InterPro" id="IPR003593">
    <property type="entry name" value="AAA+_ATPase"/>
</dbReference>
<evidence type="ECO:0000256" key="3">
    <source>
        <dbReference type="ARBA" id="ARBA00022475"/>
    </source>
</evidence>
<evidence type="ECO:0000256" key="9">
    <source>
        <dbReference type="ARBA" id="ARBA00023136"/>
    </source>
</evidence>
<comment type="subcellular location">
    <subcellularLocation>
        <location evidence="1">Cell membrane</location>
        <topology evidence="1">Peripheral membrane protein</topology>
    </subcellularLocation>
</comment>
<feature type="domain" description="ABC transporter" evidence="10">
    <location>
        <begin position="253"/>
        <end position="497"/>
    </location>
</feature>
<evidence type="ECO:0000256" key="2">
    <source>
        <dbReference type="ARBA" id="ARBA00022448"/>
    </source>
</evidence>
<dbReference type="GO" id="GO:0005886">
    <property type="term" value="C:plasma membrane"/>
    <property type="evidence" value="ECO:0007669"/>
    <property type="project" value="UniProtKB-SubCell"/>
</dbReference>
<dbReference type="Pfam" id="PF00005">
    <property type="entry name" value="ABC_tran"/>
    <property type="match status" value="2"/>
</dbReference>
<gene>
    <name evidence="11" type="ORF">SAMN04488078_102232</name>
</gene>
<protein>
    <submittedName>
        <fullName evidence="11">Ribose transport system ATP-binding protein</fullName>
    </submittedName>
</protein>
<dbReference type="SUPFAM" id="SSF52540">
    <property type="entry name" value="P-loop containing nucleoside triphosphate hydrolases"/>
    <property type="match status" value="2"/>
</dbReference>
<keyword evidence="5" id="KW-0677">Repeat</keyword>
<keyword evidence="7 11" id="KW-0067">ATP-binding</keyword>
<dbReference type="GO" id="GO:0016887">
    <property type="term" value="F:ATP hydrolysis activity"/>
    <property type="evidence" value="ECO:0007669"/>
    <property type="project" value="InterPro"/>
</dbReference>
<evidence type="ECO:0000313" key="11">
    <source>
        <dbReference type="EMBL" id="SNS60215.1"/>
    </source>
</evidence>
<dbReference type="Gene3D" id="3.40.50.300">
    <property type="entry name" value="P-loop containing nucleotide triphosphate hydrolases"/>
    <property type="match status" value="2"/>
</dbReference>
<dbReference type="InterPro" id="IPR027417">
    <property type="entry name" value="P-loop_NTPase"/>
</dbReference>
<dbReference type="PANTHER" id="PTHR43790:SF9">
    <property type="entry name" value="GALACTOFURANOSE TRANSPORTER ATP-BINDING PROTEIN YTFR"/>
    <property type="match status" value="1"/>
</dbReference>
<evidence type="ECO:0000259" key="10">
    <source>
        <dbReference type="PROSITE" id="PS50893"/>
    </source>
</evidence>
<evidence type="ECO:0000256" key="5">
    <source>
        <dbReference type="ARBA" id="ARBA00022737"/>
    </source>
</evidence>
<evidence type="ECO:0000256" key="4">
    <source>
        <dbReference type="ARBA" id="ARBA00022597"/>
    </source>
</evidence>
<dbReference type="PROSITE" id="PS00211">
    <property type="entry name" value="ABC_TRANSPORTER_1"/>
    <property type="match status" value="1"/>
</dbReference>
<dbReference type="OrthoDB" id="9805029at2"/>
<keyword evidence="8" id="KW-1278">Translocase</keyword>
<reference evidence="11 12" key="1">
    <citation type="submission" date="2017-06" db="EMBL/GenBank/DDBJ databases">
        <authorList>
            <person name="Kim H.J."/>
            <person name="Triplett B.A."/>
        </authorList>
    </citation>
    <scope>NUCLEOTIDE SEQUENCE [LARGE SCALE GENOMIC DNA]</scope>
    <source>
        <strain evidence="11 12">DSM 11445</strain>
    </source>
</reference>
<dbReference type="CDD" id="cd03216">
    <property type="entry name" value="ABC_Carb_Monos_I"/>
    <property type="match status" value="1"/>
</dbReference>
<dbReference type="CDD" id="cd03215">
    <property type="entry name" value="ABC_Carb_Monos_II"/>
    <property type="match status" value="1"/>
</dbReference>
<sequence>MTERLDMLGIGKSFFATRALDDVNFSCTAGEVHALVGLNGAGKSTLMKILGGVYQRDEGEIRINNTPVEIAAPADAGRHGIAMIHQELSLIGELTVAGNIFLGKEIRHKGTPFMNKAEMARQVRAQLDRFGLALDPHRPVRELNSGEKQIVEIIRALMSDAWLIVMDEPTSALSEEDKEMLFDFIRRMKAEGIAIIYISHHMPEIFGIAEDVTVMRDGVIVLSERIAETSEDHVIKSMTGAELDQFVKPHKQITGKVVLSVDGLSSPGNYDGVTLGVHEGEIVVLTGLRGCGAPELAKAIFGLDAGYGGEVRYLDKTLKPGRGPAVAVREGMGLVTENRDKNGILPPLSVRDNIALPFLEKTLKGGLIDGARVDSIVAKAIRDTSTKTSSPDQEIRFLSGGNKQKICFSRWLDEDLKLLILLEPTRGIDVHAKADIYRIIEDLAGRGVGILILSYEIDEVLMLGDRVLTMYQGATIHEYAYPHFDKDRMLADMAGAGHTT</sequence>
<dbReference type="InterPro" id="IPR050107">
    <property type="entry name" value="ABC_carbohydrate_import_ATPase"/>
</dbReference>
<name>A0A239FTV2_9RHOB</name>
<evidence type="ECO:0000256" key="6">
    <source>
        <dbReference type="ARBA" id="ARBA00022741"/>
    </source>
</evidence>
<dbReference type="PROSITE" id="PS50893">
    <property type="entry name" value="ABC_TRANSPORTER_2"/>
    <property type="match status" value="2"/>
</dbReference>
<organism evidence="11 12">
    <name type="scientific">Antarctobacter heliothermus</name>
    <dbReference type="NCBI Taxonomy" id="74033"/>
    <lineage>
        <taxon>Bacteria</taxon>
        <taxon>Pseudomonadati</taxon>
        <taxon>Pseudomonadota</taxon>
        <taxon>Alphaproteobacteria</taxon>
        <taxon>Rhodobacterales</taxon>
        <taxon>Roseobacteraceae</taxon>
        <taxon>Antarctobacter</taxon>
    </lineage>
</organism>
<dbReference type="AlphaFoldDB" id="A0A239FTV2"/>
<keyword evidence="2" id="KW-0813">Transport</keyword>
<dbReference type="InterPro" id="IPR017871">
    <property type="entry name" value="ABC_transporter-like_CS"/>
</dbReference>
<accession>A0A239FTV2</accession>
<dbReference type="InterPro" id="IPR003439">
    <property type="entry name" value="ABC_transporter-like_ATP-bd"/>
</dbReference>
<evidence type="ECO:0000313" key="12">
    <source>
        <dbReference type="Proteomes" id="UP000198440"/>
    </source>
</evidence>
<dbReference type="RefSeq" id="WP_089278241.1">
    <property type="nucleotide sequence ID" value="NZ_FZON01000022.1"/>
</dbReference>
<proteinExistence type="predicted"/>
<feature type="domain" description="ABC transporter" evidence="10">
    <location>
        <begin position="5"/>
        <end position="242"/>
    </location>
</feature>
<keyword evidence="6" id="KW-0547">Nucleotide-binding</keyword>
<dbReference type="FunFam" id="3.40.50.300:FF:000127">
    <property type="entry name" value="Ribose import ATP-binding protein RbsA"/>
    <property type="match status" value="1"/>
</dbReference>
<dbReference type="PANTHER" id="PTHR43790">
    <property type="entry name" value="CARBOHYDRATE TRANSPORT ATP-BINDING PROTEIN MG119-RELATED"/>
    <property type="match status" value="1"/>
</dbReference>
<evidence type="ECO:0000256" key="8">
    <source>
        <dbReference type="ARBA" id="ARBA00022967"/>
    </source>
</evidence>
<dbReference type="EMBL" id="FZON01000022">
    <property type="protein sequence ID" value="SNS60215.1"/>
    <property type="molecule type" value="Genomic_DNA"/>
</dbReference>
<keyword evidence="4" id="KW-0762">Sugar transport</keyword>